<dbReference type="PANTHER" id="PTHR33116">
    <property type="entry name" value="REVERSE TRANSCRIPTASE ZINC-BINDING DOMAIN-CONTAINING PROTEIN-RELATED-RELATED"/>
    <property type="match status" value="1"/>
</dbReference>
<dbReference type="EMBL" id="JAEFBJ010000013">
    <property type="protein sequence ID" value="KAG7537155.1"/>
    <property type="molecule type" value="Genomic_DNA"/>
</dbReference>
<gene>
    <name evidence="3" type="ORF">ISN44_As13g010790</name>
</gene>
<evidence type="ECO:0000313" key="3">
    <source>
        <dbReference type="EMBL" id="KAG7537155.1"/>
    </source>
</evidence>
<accession>A0A8T1XSB3</accession>
<dbReference type="PROSITE" id="PS50878">
    <property type="entry name" value="RT_POL"/>
    <property type="match status" value="1"/>
</dbReference>
<reference evidence="3 4" key="1">
    <citation type="submission" date="2020-12" db="EMBL/GenBank/DDBJ databases">
        <title>Concerted genomic and epigenomic changes stabilize Arabidopsis allopolyploids.</title>
        <authorList>
            <person name="Chen Z."/>
        </authorList>
    </citation>
    <scope>NUCLEOTIDE SEQUENCE [LARGE SCALE GENOMIC DNA]</scope>
    <source>
        <strain evidence="3">As9502</strain>
        <tissue evidence="3">Leaf</tissue>
    </source>
</reference>
<dbReference type="InterPro" id="IPR000477">
    <property type="entry name" value="RT_dom"/>
</dbReference>
<feature type="domain" description="Reverse transcriptase" evidence="2">
    <location>
        <begin position="1"/>
        <end position="173"/>
    </location>
</feature>
<comment type="caution">
    <text evidence="3">The sequence shown here is derived from an EMBL/GenBank/DDBJ whole genome shotgun (WGS) entry which is preliminary data.</text>
</comment>
<dbReference type="Proteomes" id="UP000694251">
    <property type="component" value="Chromosome 13"/>
</dbReference>
<dbReference type="GO" id="GO:0003964">
    <property type="term" value="F:RNA-directed DNA polymerase activity"/>
    <property type="evidence" value="ECO:0007669"/>
    <property type="project" value="UniProtKB-KW"/>
</dbReference>
<organism evidence="3 4">
    <name type="scientific">Arabidopsis suecica</name>
    <name type="common">Swedish thale-cress</name>
    <name type="synonym">Cardaminopsis suecica</name>
    <dbReference type="NCBI Taxonomy" id="45249"/>
    <lineage>
        <taxon>Eukaryota</taxon>
        <taxon>Viridiplantae</taxon>
        <taxon>Streptophyta</taxon>
        <taxon>Embryophyta</taxon>
        <taxon>Tracheophyta</taxon>
        <taxon>Spermatophyta</taxon>
        <taxon>Magnoliopsida</taxon>
        <taxon>eudicotyledons</taxon>
        <taxon>Gunneridae</taxon>
        <taxon>Pentapetalae</taxon>
        <taxon>rosids</taxon>
        <taxon>malvids</taxon>
        <taxon>Brassicales</taxon>
        <taxon>Brassicaceae</taxon>
        <taxon>Camelineae</taxon>
        <taxon>Arabidopsis</taxon>
    </lineage>
</organism>
<keyword evidence="3" id="KW-0695">RNA-directed DNA polymerase</keyword>
<evidence type="ECO:0000256" key="1">
    <source>
        <dbReference type="SAM" id="MobiDB-lite"/>
    </source>
</evidence>
<name>A0A8T1XSB3_ARASU</name>
<feature type="region of interest" description="Disordered" evidence="1">
    <location>
        <begin position="323"/>
        <end position="358"/>
    </location>
</feature>
<protein>
    <submittedName>
        <fullName evidence="3">Reverse transcriptase domain</fullName>
    </submittedName>
</protein>
<sequence length="358" mass="39897">MIPCLEGVCTDSSECNEPCKSKGYQGGACVRMSIDLPTGACCFQYKVLFNGQPRELIVPERGLRQGDLLSPYLFILCTEVLIANIRKAEESKTITGIKVATPSPAVFHLLFADDSLFLCKANVQQYRVILSILRQYESVSGQQINFDKSSLQFGHTIGDDVQNEVKTVLGITKLGGMDSYLRLPEILGGSKTKIFSFVRDRLLSRTNGWTAKFLSKERKEVMIKSVDTALPTYIMSCFRLPKIITKKLTSAIAKFWWSTNGQTGGMHWPALDKMCHSKADGGIGFWNVDDYNTSLLEKKLWRLITVLNSLFVKVFKGRYKYFDDDDDGDGDDDDDDDDDGDGDGDGDDDGGGELIMME</sequence>
<keyword evidence="3" id="KW-0548">Nucleotidyltransferase</keyword>
<dbReference type="Pfam" id="PF00078">
    <property type="entry name" value="RVT_1"/>
    <property type="match status" value="1"/>
</dbReference>
<proteinExistence type="predicted"/>
<feature type="compositionally biased region" description="Acidic residues" evidence="1">
    <location>
        <begin position="323"/>
        <end position="351"/>
    </location>
</feature>
<evidence type="ECO:0000313" key="4">
    <source>
        <dbReference type="Proteomes" id="UP000694251"/>
    </source>
</evidence>
<dbReference type="OrthoDB" id="1112391at2759"/>
<keyword evidence="3" id="KW-0808">Transferase</keyword>
<dbReference type="AlphaFoldDB" id="A0A8T1XSB3"/>
<keyword evidence="4" id="KW-1185">Reference proteome</keyword>
<dbReference type="PANTHER" id="PTHR33116:SF86">
    <property type="entry name" value="REVERSE TRANSCRIPTASE DOMAIN-CONTAINING PROTEIN"/>
    <property type="match status" value="1"/>
</dbReference>
<evidence type="ECO:0000259" key="2">
    <source>
        <dbReference type="PROSITE" id="PS50878"/>
    </source>
</evidence>